<keyword evidence="6" id="KW-1185">Reference proteome</keyword>
<sequence>MARDIDKKANKQKFLIVLAAVALASADVAPSYARTDEANAPIVRSDYEINPEGSYQYAYETANGITGEAQGTIKNPNSEAATLEVRGSFGYTAPDGTPVRLIYQADENGYRAEGDSIPVPPAIPELILRSLQYIADHPPPAEYLKKTQA</sequence>
<dbReference type="PANTHER" id="PTHR10380:SF241">
    <property type="entry name" value="CUTICULAR PROTEIN 47EG-RELATED"/>
    <property type="match status" value="1"/>
</dbReference>
<dbReference type="Pfam" id="PF00379">
    <property type="entry name" value="Chitin_bind_4"/>
    <property type="match status" value="1"/>
</dbReference>
<evidence type="ECO:0000256" key="2">
    <source>
        <dbReference type="ARBA" id="ARBA00022729"/>
    </source>
</evidence>
<proteinExistence type="predicted"/>
<evidence type="ECO:0000313" key="6">
    <source>
        <dbReference type="Proteomes" id="UP000837857"/>
    </source>
</evidence>
<dbReference type="PANTHER" id="PTHR10380">
    <property type="entry name" value="CUTICLE PROTEIN"/>
    <property type="match status" value="1"/>
</dbReference>
<keyword evidence="2 4" id="KW-0732">Signal</keyword>
<feature type="chain" id="PRO_5046572743" evidence="4">
    <location>
        <begin position="27"/>
        <end position="149"/>
    </location>
</feature>
<evidence type="ECO:0000256" key="3">
    <source>
        <dbReference type="PROSITE-ProRule" id="PRU00497"/>
    </source>
</evidence>
<protein>
    <submittedName>
        <fullName evidence="5">Uncharacterized protein</fullName>
    </submittedName>
</protein>
<dbReference type="InterPro" id="IPR031311">
    <property type="entry name" value="CHIT_BIND_RR_consensus"/>
</dbReference>
<dbReference type="InterPro" id="IPR000618">
    <property type="entry name" value="Insect_cuticle"/>
</dbReference>
<dbReference type="Proteomes" id="UP000837857">
    <property type="component" value="Chromosome 18"/>
</dbReference>
<evidence type="ECO:0000313" key="5">
    <source>
        <dbReference type="EMBL" id="CAH2048489.1"/>
    </source>
</evidence>
<feature type="non-terminal residue" evidence="5">
    <location>
        <position position="1"/>
    </location>
</feature>
<feature type="signal peptide" evidence="4">
    <location>
        <begin position="1"/>
        <end position="26"/>
    </location>
</feature>
<accession>A0ABN8I7K3</accession>
<evidence type="ECO:0000256" key="1">
    <source>
        <dbReference type="ARBA" id="ARBA00022460"/>
    </source>
</evidence>
<name>A0ABN8I7K3_9NEOP</name>
<evidence type="ECO:0000256" key="4">
    <source>
        <dbReference type="SAM" id="SignalP"/>
    </source>
</evidence>
<dbReference type="PROSITE" id="PS00233">
    <property type="entry name" value="CHIT_BIND_RR_1"/>
    <property type="match status" value="1"/>
</dbReference>
<reference evidence="5" key="1">
    <citation type="submission" date="2022-03" db="EMBL/GenBank/DDBJ databases">
        <authorList>
            <person name="Martin H S."/>
        </authorList>
    </citation>
    <scope>NUCLEOTIDE SEQUENCE</scope>
</reference>
<dbReference type="InterPro" id="IPR050468">
    <property type="entry name" value="Cuticle_Struct_Prot"/>
</dbReference>
<dbReference type="PRINTS" id="PR00947">
    <property type="entry name" value="CUTICLE"/>
</dbReference>
<dbReference type="PROSITE" id="PS51155">
    <property type="entry name" value="CHIT_BIND_RR_2"/>
    <property type="match status" value="1"/>
</dbReference>
<gene>
    <name evidence="5" type="ORF">IPOD504_LOCUS6111</name>
</gene>
<dbReference type="EMBL" id="OW152830">
    <property type="protein sequence ID" value="CAH2048489.1"/>
    <property type="molecule type" value="Genomic_DNA"/>
</dbReference>
<organism evidence="5 6">
    <name type="scientific">Iphiclides podalirius</name>
    <name type="common">scarce swallowtail</name>
    <dbReference type="NCBI Taxonomy" id="110791"/>
    <lineage>
        <taxon>Eukaryota</taxon>
        <taxon>Metazoa</taxon>
        <taxon>Ecdysozoa</taxon>
        <taxon>Arthropoda</taxon>
        <taxon>Hexapoda</taxon>
        <taxon>Insecta</taxon>
        <taxon>Pterygota</taxon>
        <taxon>Neoptera</taxon>
        <taxon>Endopterygota</taxon>
        <taxon>Lepidoptera</taxon>
        <taxon>Glossata</taxon>
        <taxon>Ditrysia</taxon>
        <taxon>Papilionoidea</taxon>
        <taxon>Papilionidae</taxon>
        <taxon>Papilioninae</taxon>
        <taxon>Iphiclides</taxon>
    </lineage>
</organism>
<keyword evidence="1 3" id="KW-0193">Cuticle</keyword>